<dbReference type="AlphaFoldDB" id="A0ABD2IWS1"/>
<name>A0ABD2IWS1_HETSC</name>
<keyword evidence="4" id="KW-1185">Reference proteome</keyword>
<protein>
    <submittedName>
        <fullName evidence="3">Uncharacterized protein</fullName>
    </submittedName>
</protein>
<evidence type="ECO:0000256" key="1">
    <source>
        <dbReference type="SAM" id="MobiDB-lite"/>
    </source>
</evidence>
<evidence type="ECO:0000313" key="3">
    <source>
        <dbReference type="EMBL" id="KAL3080648.1"/>
    </source>
</evidence>
<dbReference type="EMBL" id="JBICCN010000292">
    <property type="protein sequence ID" value="KAL3080648.1"/>
    <property type="molecule type" value="Genomic_DNA"/>
</dbReference>
<dbReference type="EMBL" id="JBICCN010000292">
    <property type="protein sequence ID" value="KAL3080647.1"/>
    <property type="molecule type" value="Genomic_DNA"/>
</dbReference>
<proteinExistence type="predicted"/>
<comment type="caution">
    <text evidence="3">The sequence shown here is derived from an EMBL/GenBank/DDBJ whole genome shotgun (WGS) entry which is preliminary data.</text>
</comment>
<dbReference type="Proteomes" id="UP001620645">
    <property type="component" value="Unassembled WGS sequence"/>
</dbReference>
<sequence length="158" mass="18313">MSENLEREEETTESEEETEFIEGQEFATRAEEVIDLATELSHDLSQLNMNSQQRKMILHWLSAKDYHLKKSVFSFLSVLSPLKIINFNPFSNQKRKGTQKVTQFLANLIPLAPLKCITNGKKRRTMTQKVLHKELSHLFDALDMRNARIPITPHFNAT</sequence>
<accession>A0ABD2IWS1</accession>
<organism evidence="3 4">
    <name type="scientific">Heterodera schachtii</name>
    <name type="common">Sugarbeet cyst nematode worm</name>
    <name type="synonym">Tylenchus schachtii</name>
    <dbReference type="NCBI Taxonomy" id="97005"/>
    <lineage>
        <taxon>Eukaryota</taxon>
        <taxon>Metazoa</taxon>
        <taxon>Ecdysozoa</taxon>
        <taxon>Nematoda</taxon>
        <taxon>Chromadorea</taxon>
        <taxon>Rhabditida</taxon>
        <taxon>Tylenchina</taxon>
        <taxon>Tylenchomorpha</taxon>
        <taxon>Tylenchoidea</taxon>
        <taxon>Heteroderidae</taxon>
        <taxon>Heteroderinae</taxon>
        <taxon>Heterodera</taxon>
    </lineage>
</organism>
<gene>
    <name evidence="2" type="ORF">niasHS_012991</name>
    <name evidence="3" type="ORF">niasHS_012992</name>
</gene>
<reference evidence="3 4" key="1">
    <citation type="submission" date="2024-10" db="EMBL/GenBank/DDBJ databases">
        <authorList>
            <person name="Kim D."/>
        </authorList>
    </citation>
    <scope>NUCLEOTIDE SEQUENCE [LARGE SCALE GENOMIC DNA]</scope>
    <source>
        <strain evidence="3">Taebaek</strain>
    </source>
</reference>
<feature type="region of interest" description="Disordered" evidence="1">
    <location>
        <begin position="1"/>
        <end position="21"/>
    </location>
</feature>
<evidence type="ECO:0000313" key="2">
    <source>
        <dbReference type="EMBL" id="KAL3080647.1"/>
    </source>
</evidence>
<evidence type="ECO:0000313" key="4">
    <source>
        <dbReference type="Proteomes" id="UP001620645"/>
    </source>
</evidence>